<organism evidence="2 3">
    <name type="scientific">Caproiciproducens faecalis</name>
    <dbReference type="NCBI Taxonomy" id="2820301"/>
    <lineage>
        <taxon>Bacteria</taxon>
        <taxon>Bacillati</taxon>
        <taxon>Bacillota</taxon>
        <taxon>Clostridia</taxon>
        <taxon>Eubacteriales</taxon>
        <taxon>Acutalibacteraceae</taxon>
        <taxon>Caproiciproducens</taxon>
    </lineage>
</organism>
<keyword evidence="3" id="KW-1185">Reference proteome</keyword>
<dbReference type="Pfam" id="PF07875">
    <property type="entry name" value="Coat_F"/>
    <property type="match status" value="1"/>
</dbReference>
<dbReference type="InterPro" id="IPR012347">
    <property type="entry name" value="Ferritin-like"/>
</dbReference>
<dbReference type="Proteomes" id="UP000719942">
    <property type="component" value="Unassembled WGS sequence"/>
</dbReference>
<dbReference type="Gene3D" id="1.20.1260.10">
    <property type="match status" value="1"/>
</dbReference>
<keyword evidence="2" id="KW-0167">Capsid protein</keyword>
<evidence type="ECO:0000313" key="3">
    <source>
        <dbReference type="Proteomes" id="UP000719942"/>
    </source>
</evidence>
<feature type="region of interest" description="Disordered" evidence="1">
    <location>
        <begin position="73"/>
        <end position="94"/>
    </location>
</feature>
<gene>
    <name evidence="2" type="ORF">J5W02_12915</name>
</gene>
<dbReference type="InterPro" id="IPR012851">
    <property type="entry name" value="Spore_coat_CotF-like"/>
</dbReference>
<comment type="caution">
    <text evidence="2">The sequence shown here is derived from an EMBL/GenBank/DDBJ whole genome shotgun (WGS) entry which is preliminary data.</text>
</comment>
<evidence type="ECO:0000256" key="1">
    <source>
        <dbReference type="SAM" id="MobiDB-lite"/>
    </source>
</evidence>
<sequence>MNNSQTNNSQMQDKEILEDVLTSQKAVTGAYNNFANECATPNVRDEFMRILTEEHQIQADVFDTMKQRGWYPTPTAEQQKIQQAKQKFQNANQQ</sequence>
<dbReference type="EMBL" id="JAGFNZ010000005">
    <property type="protein sequence ID" value="MBW7573711.1"/>
    <property type="molecule type" value="Genomic_DNA"/>
</dbReference>
<proteinExistence type="predicted"/>
<accession>A0ABS7DRI4</accession>
<keyword evidence="2" id="KW-0946">Virion</keyword>
<feature type="compositionally biased region" description="Low complexity" evidence="1">
    <location>
        <begin position="78"/>
        <end position="94"/>
    </location>
</feature>
<name>A0ABS7DRI4_9FIRM</name>
<dbReference type="RefSeq" id="WP_219966105.1">
    <property type="nucleotide sequence ID" value="NZ_JAGFNZ010000005.1"/>
</dbReference>
<reference evidence="2 3" key="1">
    <citation type="submission" date="2021-03" db="EMBL/GenBank/DDBJ databases">
        <title>Caproiciproducens sp. nov. isolated from feces of cow.</title>
        <authorList>
            <person name="Choi J.-Y."/>
        </authorList>
    </citation>
    <scope>NUCLEOTIDE SEQUENCE [LARGE SCALE GENOMIC DNA]</scope>
    <source>
        <strain evidence="2 3">AGMB10547</strain>
    </source>
</reference>
<evidence type="ECO:0000313" key="2">
    <source>
        <dbReference type="EMBL" id="MBW7573711.1"/>
    </source>
</evidence>
<protein>
    <submittedName>
        <fullName evidence="2">Spore coat protein</fullName>
    </submittedName>
</protein>